<keyword evidence="1" id="KW-0732">Signal</keyword>
<sequence>MTSQHLVLEIASLFCLVYGRLRTGQASSRPPSRAYPRWSVTFRRRACFQITMSISDSPACPLFFTNNFHSTS</sequence>
<evidence type="ECO:0000313" key="3">
    <source>
        <dbReference type="Proteomes" id="UP000777438"/>
    </source>
</evidence>
<dbReference type="Proteomes" id="UP000777438">
    <property type="component" value="Unassembled WGS sequence"/>
</dbReference>
<reference evidence="2 3" key="1">
    <citation type="journal article" date="2021" name="Nat. Commun.">
        <title>Genetic determinants of endophytism in the Arabidopsis root mycobiome.</title>
        <authorList>
            <person name="Mesny F."/>
            <person name="Miyauchi S."/>
            <person name="Thiergart T."/>
            <person name="Pickel B."/>
            <person name="Atanasova L."/>
            <person name="Karlsson M."/>
            <person name="Huettel B."/>
            <person name="Barry K.W."/>
            <person name="Haridas S."/>
            <person name="Chen C."/>
            <person name="Bauer D."/>
            <person name="Andreopoulos W."/>
            <person name="Pangilinan J."/>
            <person name="LaButti K."/>
            <person name="Riley R."/>
            <person name="Lipzen A."/>
            <person name="Clum A."/>
            <person name="Drula E."/>
            <person name="Henrissat B."/>
            <person name="Kohler A."/>
            <person name="Grigoriev I.V."/>
            <person name="Martin F.M."/>
            <person name="Hacquard S."/>
        </authorList>
    </citation>
    <scope>NUCLEOTIDE SEQUENCE [LARGE SCALE GENOMIC DNA]</scope>
    <source>
        <strain evidence="2 3">MPI-CAGE-CH-0241</strain>
    </source>
</reference>
<evidence type="ECO:0008006" key="4">
    <source>
        <dbReference type="Google" id="ProtNLM"/>
    </source>
</evidence>
<feature type="signal peptide" evidence="1">
    <location>
        <begin position="1"/>
        <end position="19"/>
    </location>
</feature>
<gene>
    <name evidence="2" type="ORF">B0T10DRAFT_498731</name>
</gene>
<keyword evidence="3" id="KW-1185">Reference proteome</keyword>
<comment type="caution">
    <text evidence="2">The sequence shown here is derived from an EMBL/GenBank/DDBJ whole genome shotgun (WGS) entry which is preliminary data.</text>
</comment>
<protein>
    <recommendedName>
        <fullName evidence="4">Secreted protein</fullName>
    </recommendedName>
</protein>
<feature type="chain" id="PRO_5040243528" description="Secreted protein" evidence="1">
    <location>
        <begin position="20"/>
        <end position="72"/>
    </location>
</feature>
<name>A0A9P8VTM9_9HYPO</name>
<evidence type="ECO:0000313" key="2">
    <source>
        <dbReference type="EMBL" id="KAH6874583.1"/>
    </source>
</evidence>
<evidence type="ECO:0000256" key="1">
    <source>
        <dbReference type="SAM" id="SignalP"/>
    </source>
</evidence>
<accession>A0A9P8VTM9</accession>
<organism evidence="2 3">
    <name type="scientific">Thelonectria olida</name>
    <dbReference type="NCBI Taxonomy" id="1576542"/>
    <lineage>
        <taxon>Eukaryota</taxon>
        <taxon>Fungi</taxon>
        <taxon>Dikarya</taxon>
        <taxon>Ascomycota</taxon>
        <taxon>Pezizomycotina</taxon>
        <taxon>Sordariomycetes</taxon>
        <taxon>Hypocreomycetidae</taxon>
        <taxon>Hypocreales</taxon>
        <taxon>Nectriaceae</taxon>
        <taxon>Thelonectria</taxon>
    </lineage>
</organism>
<proteinExistence type="predicted"/>
<dbReference type="EMBL" id="JAGPYM010000038">
    <property type="protein sequence ID" value="KAH6874583.1"/>
    <property type="molecule type" value="Genomic_DNA"/>
</dbReference>
<dbReference type="AlphaFoldDB" id="A0A9P8VTM9"/>